<evidence type="ECO:0000256" key="7">
    <source>
        <dbReference type="SAM" id="Phobius"/>
    </source>
</evidence>
<dbReference type="InterPro" id="IPR003004">
    <property type="entry name" value="GspF/PilC"/>
</dbReference>
<dbReference type="InterPro" id="IPR018076">
    <property type="entry name" value="T2SS_GspF_dom"/>
</dbReference>
<comment type="caution">
    <text evidence="9">The sequence shown here is derived from an EMBL/GenBank/DDBJ whole genome shotgun (WGS) entry which is preliminary data.</text>
</comment>
<evidence type="ECO:0000256" key="3">
    <source>
        <dbReference type="ARBA" id="ARBA00022475"/>
    </source>
</evidence>
<dbReference type="EMBL" id="BRPL01000002">
    <property type="protein sequence ID" value="GLB46701.1"/>
    <property type="molecule type" value="Genomic_DNA"/>
</dbReference>
<proteinExistence type="inferred from homology"/>
<feature type="transmembrane region" description="Helical" evidence="7">
    <location>
        <begin position="123"/>
        <end position="143"/>
    </location>
</feature>
<dbReference type="InterPro" id="IPR047692">
    <property type="entry name" value="T4P_ComGB"/>
</dbReference>
<dbReference type="AlphaFoldDB" id="A0A9W6ES33"/>
<protein>
    <submittedName>
        <fullName evidence="9">Secretion protein F</fullName>
    </submittedName>
</protein>
<evidence type="ECO:0000256" key="2">
    <source>
        <dbReference type="ARBA" id="ARBA00005745"/>
    </source>
</evidence>
<feature type="domain" description="Type II secretion system protein GspF" evidence="8">
    <location>
        <begin position="215"/>
        <end position="336"/>
    </location>
</feature>
<feature type="domain" description="Type II secretion system protein GspF" evidence="8">
    <location>
        <begin position="31"/>
        <end position="147"/>
    </location>
</feature>
<feature type="transmembrane region" description="Helical" evidence="7">
    <location>
        <begin position="163"/>
        <end position="185"/>
    </location>
</feature>
<gene>
    <name evidence="9" type="ORF">WR164_06800</name>
</gene>
<dbReference type="GO" id="GO:0005886">
    <property type="term" value="C:plasma membrane"/>
    <property type="evidence" value="ECO:0007669"/>
    <property type="project" value="UniProtKB-SubCell"/>
</dbReference>
<keyword evidence="3" id="KW-1003">Cell membrane</keyword>
<organism evidence="9 10">
    <name type="scientific">Philodulcilactobacillus myokoensis</name>
    <dbReference type="NCBI Taxonomy" id="2929573"/>
    <lineage>
        <taxon>Bacteria</taxon>
        <taxon>Bacillati</taxon>
        <taxon>Bacillota</taxon>
        <taxon>Bacilli</taxon>
        <taxon>Lactobacillales</taxon>
        <taxon>Lactobacillaceae</taxon>
        <taxon>Philodulcilactobacillus</taxon>
    </lineage>
</organism>
<feature type="transmembrane region" description="Helical" evidence="7">
    <location>
        <begin position="310"/>
        <end position="331"/>
    </location>
</feature>
<evidence type="ECO:0000256" key="1">
    <source>
        <dbReference type="ARBA" id="ARBA00004651"/>
    </source>
</evidence>
<comment type="subcellular location">
    <subcellularLocation>
        <location evidence="1">Cell membrane</location>
        <topology evidence="1">Multi-pass membrane protein</topology>
    </subcellularLocation>
</comment>
<keyword evidence="6 7" id="KW-0472">Membrane</keyword>
<name>A0A9W6ES33_9LACO</name>
<keyword evidence="10" id="KW-1185">Reference proteome</keyword>
<evidence type="ECO:0000256" key="6">
    <source>
        <dbReference type="ARBA" id="ARBA00023136"/>
    </source>
</evidence>
<dbReference type="PANTHER" id="PTHR30012">
    <property type="entry name" value="GENERAL SECRETION PATHWAY PROTEIN"/>
    <property type="match status" value="1"/>
</dbReference>
<dbReference type="Pfam" id="PF00482">
    <property type="entry name" value="T2SSF"/>
    <property type="match status" value="2"/>
</dbReference>
<reference evidence="9" key="2">
    <citation type="journal article" date="2023" name="PLoS ONE">
        <title>Philodulcilactobacillus myokoensis gen. nov., sp. nov., a fructophilic, acidophilic, and agar-phobic lactic acid bacterium isolated from fermented vegetable extracts.</title>
        <authorList>
            <person name="Kouya T."/>
            <person name="Ishiyama Y."/>
            <person name="Ohashi S."/>
            <person name="Kumakubo R."/>
            <person name="Yamazaki T."/>
            <person name="Otaki T."/>
        </authorList>
    </citation>
    <scope>NUCLEOTIDE SEQUENCE</scope>
    <source>
        <strain evidence="9">WR16-4</strain>
    </source>
</reference>
<keyword evidence="4 7" id="KW-0812">Transmembrane</keyword>
<dbReference type="Gene3D" id="1.20.81.30">
    <property type="entry name" value="Type II secretion system (T2SS), domain F"/>
    <property type="match status" value="2"/>
</dbReference>
<evidence type="ECO:0000313" key="9">
    <source>
        <dbReference type="EMBL" id="GLB46701.1"/>
    </source>
</evidence>
<dbReference type="InterPro" id="IPR042094">
    <property type="entry name" value="T2SS_GspF_sf"/>
</dbReference>
<keyword evidence="5 7" id="KW-1133">Transmembrane helix</keyword>
<reference evidence="9" key="1">
    <citation type="submission" date="2022-07" db="EMBL/GenBank/DDBJ databases">
        <authorList>
            <person name="Kouya T."/>
            <person name="Ishiyama Y."/>
        </authorList>
    </citation>
    <scope>NUCLEOTIDE SEQUENCE</scope>
    <source>
        <strain evidence="9">WR16-4</strain>
    </source>
</reference>
<dbReference type="NCBIfam" id="NF041012">
    <property type="entry name" value="T4P_ComGB"/>
    <property type="match status" value="1"/>
</dbReference>
<accession>A0A9W6ES33</accession>
<sequence length="345" mass="39916">MNWFKIKSLILNKLKITGTDKLKMSDQIFLFRNLYDLFQSGFTFYDALKFLKVANFNSYAVTQMLERLERGEQFSNCIRPFISSNLCDQIQMAEKHGNILSCLETIVDYVDLKCRQKRKLKEIIMYPLFLLILLISIIIGIKVLVLPQLNGLVQKDSSKPLNFYLMGFILLILIIMMLSLIDIYLHRPKFEQIDLIIKIPLIGKICRDYYGYYIANNLSLMIKSGMNINDILNIMKNFGSDSLMHQLGQEVSNTLNQGKDFKAVSNRHSFIPNQVYLFLSKGDSLDVVAKNLNAFSKLCFKQIELRTNRLITFIQPAIFALIGIAIITTYLNMLMPMYQSLRGIY</sequence>
<evidence type="ECO:0000313" key="10">
    <source>
        <dbReference type="Proteomes" id="UP001144204"/>
    </source>
</evidence>
<dbReference type="RefSeq" id="WP_286136161.1">
    <property type="nucleotide sequence ID" value="NZ_BRPL01000002.1"/>
</dbReference>
<evidence type="ECO:0000256" key="4">
    <source>
        <dbReference type="ARBA" id="ARBA00022692"/>
    </source>
</evidence>
<evidence type="ECO:0000259" key="8">
    <source>
        <dbReference type="Pfam" id="PF00482"/>
    </source>
</evidence>
<dbReference type="Proteomes" id="UP001144204">
    <property type="component" value="Unassembled WGS sequence"/>
</dbReference>
<evidence type="ECO:0000256" key="5">
    <source>
        <dbReference type="ARBA" id="ARBA00022989"/>
    </source>
</evidence>
<comment type="similarity">
    <text evidence="2">Belongs to the GSP F family.</text>
</comment>
<dbReference type="PANTHER" id="PTHR30012:SF0">
    <property type="entry name" value="TYPE II SECRETION SYSTEM PROTEIN F-RELATED"/>
    <property type="match status" value="1"/>
</dbReference>